<accession>A0ABS4V8F7</accession>
<dbReference type="Gene3D" id="3.40.220.10">
    <property type="entry name" value="Leucine Aminopeptidase, subunit E, domain 1"/>
    <property type="match status" value="1"/>
</dbReference>
<dbReference type="InterPro" id="IPR002589">
    <property type="entry name" value="Macro_dom"/>
</dbReference>
<dbReference type="RefSeq" id="WP_245376754.1">
    <property type="nucleotide sequence ID" value="NZ_BMWJ01000004.1"/>
</dbReference>
<protein>
    <submittedName>
        <fullName evidence="2">O-acetyl-ADP-ribose deacetylase (Regulator of RNase III)</fullName>
    </submittedName>
</protein>
<dbReference type="Proteomes" id="UP001519311">
    <property type="component" value="Unassembled WGS sequence"/>
</dbReference>
<comment type="caution">
    <text evidence="2">The sequence shown here is derived from an EMBL/GenBank/DDBJ whole genome shotgun (WGS) entry which is preliminary data.</text>
</comment>
<dbReference type="InterPro" id="IPR043472">
    <property type="entry name" value="Macro_dom-like"/>
</dbReference>
<sequence length="391" mass="41853">MSESALPDHAAILRELRLIRRVGVMRLRGLHLPALERAASAPEPSGPGTKVEAVERLLRLAVEAMDGGSLREAAEYTLGLARGTRDLPSADRRRKAAALYDITVDHFRKHQEFAVLGEVAEQVIRLCGAPAPAPAGAVGSAPVPARFGALPRQRPLSSGHRTLPVSVLGHPSTITLHVHPVDLLRDVDVVVSPTNTYLSLPEAYKSSVSASLRREGAIRDSAGGLVEDRVHDEVREWVHLHAAPGRSVLPGTVVPTSAGALTAQGVRRIYHAAIAVPRPGTNDYDVQPDDVTRGAARALALLAAEREAFDPPLRSICFALLGSGRGGLSHEASLRAVWAAIEAELARGAQDAVHLVVRHPARADLIERMLAPYEDRSTDRTGRTEPCRGGR</sequence>
<feature type="domain" description="Macro" evidence="1">
    <location>
        <begin position="163"/>
        <end position="374"/>
    </location>
</feature>
<reference evidence="2 3" key="1">
    <citation type="submission" date="2021-03" db="EMBL/GenBank/DDBJ databases">
        <title>Sequencing the genomes of 1000 actinobacteria strains.</title>
        <authorList>
            <person name="Klenk H.-P."/>
        </authorList>
    </citation>
    <scope>NUCLEOTIDE SEQUENCE [LARGE SCALE GENOMIC DNA]</scope>
    <source>
        <strain evidence="2 3">DSM 40843</strain>
    </source>
</reference>
<dbReference type="EMBL" id="JAGINS010000001">
    <property type="protein sequence ID" value="MBP2360179.1"/>
    <property type="molecule type" value="Genomic_DNA"/>
</dbReference>
<dbReference type="PROSITE" id="PS51154">
    <property type="entry name" value="MACRO"/>
    <property type="match status" value="1"/>
</dbReference>
<evidence type="ECO:0000313" key="2">
    <source>
        <dbReference type="EMBL" id="MBP2360179.1"/>
    </source>
</evidence>
<keyword evidence="3" id="KW-1185">Reference proteome</keyword>
<name>A0ABS4V8F7_9ACTN</name>
<gene>
    <name evidence="2" type="ORF">JOF59_002579</name>
</gene>
<evidence type="ECO:0000259" key="1">
    <source>
        <dbReference type="PROSITE" id="PS51154"/>
    </source>
</evidence>
<dbReference type="SUPFAM" id="SSF52949">
    <property type="entry name" value="Macro domain-like"/>
    <property type="match status" value="1"/>
</dbReference>
<organism evidence="2 3">
    <name type="scientific">Streptomyces clavifer</name>
    <dbReference type="NCBI Taxonomy" id="68188"/>
    <lineage>
        <taxon>Bacteria</taxon>
        <taxon>Bacillati</taxon>
        <taxon>Actinomycetota</taxon>
        <taxon>Actinomycetes</taxon>
        <taxon>Kitasatosporales</taxon>
        <taxon>Streptomycetaceae</taxon>
        <taxon>Streptomyces</taxon>
    </lineage>
</organism>
<evidence type="ECO:0000313" key="3">
    <source>
        <dbReference type="Proteomes" id="UP001519311"/>
    </source>
</evidence>
<proteinExistence type="predicted"/>